<dbReference type="Proteomes" id="UP001597112">
    <property type="component" value="Unassembled WGS sequence"/>
</dbReference>
<dbReference type="Pfam" id="PF02462">
    <property type="entry name" value="Opacity"/>
    <property type="match status" value="1"/>
</dbReference>
<dbReference type="Gene3D" id="2.40.160.20">
    <property type="match status" value="1"/>
</dbReference>
<accession>A0ABW3JYU0</accession>
<name>A0ABW3JYU0_9BACT</name>
<keyword evidence="4" id="KW-1185">Reference proteome</keyword>
<gene>
    <name evidence="3" type="ORF">ACFQ21_07495</name>
</gene>
<comment type="caution">
    <text evidence="3">The sequence shown here is derived from an EMBL/GenBank/DDBJ whole genome shotgun (WGS) entry which is preliminary data.</text>
</comment>
<evidence type="ECO:0000259" key="2">
    <source>
        <dbReference type="Pfam" id="PF02462"/>
    </source>
</evidence>
<dbReference type="EMBL" id="JBHTKA010000001">
    <property type="protein sequence ID" value="MFD0999145.1"/>
    <property type="molecule type" value="Genomic_DNA"/>
</dbReference>
<dbReference type="SUPFAM" id="SSF56925">
    <property type="entry name" value="OMPA-like"/>
    <property type="match status" value="1"/>
</dbReference>
<protein>
    <submittedName>
        <fullName evidence="3">Opacity family porin</fullName>
    </submittedName>
</protein>
<dbReference type="RefSeq" id="WP_377577069.1">
    <property type="nucleotide sequence ID" value="NZ_JBHTKA010000001.1"/>
</dbReference>
<sequence length="204" mass="23248">MRYLIFTIALFGAQVLYAQNNYFYIALDVNTPLGNKDFVDETSARGGRMGYRAFVTEDSRVSLGIDASWTTFDKYKPTETFESHGGAITTDYFNYVYQYGLAVSGLYHFKVGESERFFPYAGIGIGANYNEYAQYYNIYSSVEKKWGFLARPEAGVLFRFTRNRGLGAMAAVHYDYSTNKSETFNVDKFSSVGFQIGLIIMNRY</sequence>
<dbReference type="InterPro" id="IPR003394">
    <property type="entry name" value="Porin_opacity"/>
</dbReference>
<reference evidence="4" key="1">
    <citation type="journal article" date="2019" name="Int. J. Syst. Evol. Microbiol.">
        <title>The Global Catalogue of Microorganisms (GCM) 10K type strain sequencing project: providing services to taxonomists for standard genome sequencing and annotation.</title>
        <authorList>
            <consortium name="The Broad Institute Genomics Platform"/>
            <consortium name="The Broad Institute Genome Sequencing Center for Infectious Disease"/>
            <person name="Wu L."/>
            <person name="Ma J."/>
        </authorList>
    </citation>
    <scope>NUCLEOTIDE SEQUENCE [LARGE SCALE GENOMIC DNA]</scope>
    <source>
        <strain evidence="4">CCUG 58938</strain>
    </source>
</reference>
<comment type="similarity">
    <text evidence="1">Belongs to the opacity porin family.</text>
</comment>
<evidence type="ECO:0000313" key="3">
    <source>
        <dbReference type="EMBL" id="MFD0999145.1"/>
    </source>
</evidence>
<evidence type="ECO:0000256" key="1">
    <source>
        <dbReference type="ARBA" id="ARBA00009830"/>
    </source>
</evidence>
<feature type="domain" description="Porin opacity type" evidence="2">
    <location>
        <begin position="68"/>
        <end position="198"/>
    </location>
</feature>
<evidence type="ECO:0000313" key="4">
    <source>
        <dbReference type="Proteomes" id="UP001597112"/>
    </source>
</evidence>
<organism evidence="3 4">
    <name type="scientific">Ohtaekwangia kribbensis</name>
    <dbReference type="NCBI Taxonomy" id="688913"/>
    <lineage>
        <taxon>Bacteria</taxon>
        <taxon>Pseudomonadati</taxon>
        <taxon>Bacteroidota</taxon>
        <taxon>Cytophagia</taxon>
        <taxon>Cytophagales</taxon>
        <taxon>Fulvivirgaceae</taxon>
        <taxon>Ohtaekwangia</taxon>
    </lineage>
</organism>
<dbReference type="InterPro" id="IPR011250">
    <property type="entry name" value="OMP/PagP_B-barrel"/>
</dbReference>
<proteinExistence type="inferred from homology"/>